<sequence length="99" mass="10692">MRSYSMRRRFGRGHLVDPVVAACDADAIRVTHPQVVAHAGGFLRIDTHFDKGAFASFVQQCGLSVHYTVTTMVTREEASYGTGQSCSATVYALASHSLG</sequence>
<dbReference type="InterPro" id="IPR041496">
    <property type="entry name" value="YitH/HolE_GNAT"/>
</dbReference>
<evidence type="ECO:0000259" key="1">
    <source>
        <dbReference type="Pfam" id="PF18014"/>
    </source>
</evidence>
<comment type="caution">
    <text evidence="2">The sequence shown here is derived from an EMBL/GenBank/DDBJ whole genome shotgun (WGS) entry which is preliminary data.</text>
</comment>
<keyword evidence="3" id="KW-1185">Reference proteome</keyword>
<gene>
    <name evidence="2" type="ORF">ABK249_15195</name>
</gene>
<dbReference type="EMBL" id="JBEAAL010000010">
    <property type="protein sequence ID" value="MEQ1406280.1"/>
    <property type="molecule type" value="Genomic_DNA"/>
</dbReference>
<evidence type="ECO:0000313" key="3">
    <source>
        <dbReference type="Proteomes" id="UP001496627"/>
    </source>
</evidence>
<name>A0ABV0M5I4_9HYPH</name>
<protein>
    <recommendedName>
        <fullName evidence="1">YitH/HolE acetyltransferase (GNAT) domain-containing protein</fullName>
    </recommendedName>
</protein>
<feature type="domain" description="YitH/HolE acetyltransferase (GNAT)" evidence="1">
    <location>
        <begin position="3"/>
        <end position="77"/>
    </location>
</feature>
<dbReference type="Pfam" id="PF18014">
    <property type="entry name" value="Acetyltransf_18"/>
    <property type="match status" value="1"/>
</dbReference>
<evidence type="ECO:0000313" key="2">
    <source>
        <dbReference type="EMBL" id="MEQ1406280.1"/>
    </source>
</evidence>
<dbReference type="RefSeq" id="WP_265105674.1">
    <property type="nucleotide sequence ID" value="NZ_JBEAAL010000010.1"/>
</dbReference>
<accession>A0ABV0M5I4</accession>
<organism evidence="2 3">
    <name type="scientific">Neorhizobium phenanthreniclasticum</name>
    <dbReference type="NCBI Taxonomy" id="3157917"/>
    <lineage>
        <taxon>Bacteria</taxon>
        <taxon>Pseudomonadati</taxon>
        <taxon>Pseudomonadota</taxon>
        <taxon>Alphaproteobacteria</taxon>
        <taxon>Hyphomicrobiales</taxon>
        <taxon>Rhizobiaceae</taxon>
        <taxon>Rhizobium/Agrobacterium group</taxon>
        <taxon>Neorhizobium</taxon>
    </lineage>
</organism>
<reference evidence="2 3" key="1">
    <citation type="submission" date="2024-05" db="EMBL/GenBank/DDBJ databases">
        <title>Neorhizobium sp. Rsf11, a plant growth promoting and heavy metal resistant PAH-degrader.</title>
        <authorList>
            <person name="Golubev S.N."/>
            <person name="Muratova A.Y."/>
            <person name="Markelova M.I."/>
        </authorList>
    </citation>
    <scope>NUCLEOTIDE SEQUENCE [LARGE SCALE GENOMIC DNA]</scope>
    <source>
        <strain evidence="2 3">Rsf11</strain>
    </source>
</reference>
<proteinExistence type="predicted"/>
<dbReference type="Proteomes" id="UP001496627">
    <property type="component" value="Unassembled WGS sequence"/>
</dbReference>